<protein>
    <submittedName>
        <fullName evidence="2">Class I SAM-dependent methyltransferase</fullName>
        <ecNumber evidence="2">2.1.1.-</ecNumber>
    </submittedName>
</protein>
<dbReference type="PANTHER" id="PTHR45036">
    <property type="entry name" value="METHYLTRANSFERASE LIKE 7B"/>
    <property type="match status" value="1"/>
</dbReference>
<keyword evidence="2" id="KW-0489">Methyltransferase</keyword>
<dbReference type="SUPFAM" id="SSF53335">
    <property type="entry name" value="S-adenosyl-L-methionine-dependent methyltransferases"/>
    <property type="match status" value="1"/>
</dbReference>
<dbReference type="GO" id="GO:0008168">
    <property type="term" value="F:methyltransferase activity"/>
    <property type="evidence" value="ECO:0007669"/>
    <property type="project" value="UniProtKB-KW"/>
</dbReference>
<dbReference type="Proteomes" id="UP001597502">
    <property type="component" value="Unassembled WGS sequence"/>
</dbReference>
<gene>
    <name evidence="2" type="ORF">ACFSUO_01295</name>
</gene>
<dbReference type="RefSeq" id="WP_382390286.1">
    <property type="nucleotide sequence ID" value="NZ_JBHUNA010000003.1"/>
</dbReference>
<dbReference type="GO" id="GO:0032259">
    <property type="term" value="P:methylation"/>
    <property type="evidence" value="ECO:0007669"/>
    <property type="project" value="UniProtKB-KW"/>
</dbReference>
<evidence type="ECO:0000313" key="3">
    <source>
        <dbReference type="Proteomes" id="UP001597502"/>
    </source>
</evidence>
<keyword evidence="3" id="KW-1185">Reference proteome</keyword>
<dbReference type="PANTHER" id="PTHR45036:SF1">
    <property type="entry name" value="METHYLTRANSFERASE LIKE 7A"/>
    <property type="match status" value="1"/>
</dbReference>
<sequence>MGKWFPHLYDTVMKPLEKRKFKRIRIKLVEQATGKVMEIGSGTGVNFPYYRNAVSVDAIEPDSVMRERSQKNRAQSPAPIQIWNTDAEQLPFGDDTFDSVVATLVFCTIPNPIKALEEVKRVAKPGAAILLFEHVRVDQPVMEKAQDVLTPLWKHICDGCHLNRDTLASVRQTGIEVNSVESFYKGVFITVSGTWGQAP</sequence>
<reference evidence="3" key="1">
    <citation type="journal article" date="2019" name="Int. J. Syst. Evol. Microbiol.">
        <title>The Global Catalogue of Microorganisms (GCM) 10K type strain sequencing project: providing services to taxonomists for standard genome sequencing and annotation.</title>
        <authorList>
            <consortium name="The Broad Institute Genomics Platform"/>
            <consortium name="The Broad Institute Genome Sequencing Center for Infectious Disease"/>
            <person name="Wu L."/>
            <person name="Ma J."/>
        </authorList>
    </citation>
    <scope>NUCLEOTIDE SEQUENCE [LARGE SCALE GENOMIC DNA]</scope>
    <source>
        <strain evidence="3">TISTR 1535</strain>
    </source>
</reference>
<organism evidence="2 3">
    <name type="scientific">Lentibacillus juripiscarius</name>
    <dbReference type="NCBI Taxonomy" id="257446"/>
    <lineage>
        <taxon>Bacteria</taxon>
        <taxon>Bacillati</taxon>
        <taxon>Bacillota</taxon>
        <taxon>Bacilli</taxon>
        <taxon>Bacillales</taxon>
        <taxon>Bacillaceae</taxon>
        <taxon>Lentibacillus</taxon>
    </lineage>
</organism>
<dbReference type="EC" id="2.1.1.-" evidence="2"/>
<dbReference type="EMBL" id="JBHUNA010000003">
    <property type="protein sequence ID" value="MFD2759621.1"/>
    <property type="molecule type" value="Genomic_DNA"/>
</dbReference>
<name>A0ABW5V2H2_9BACI</name>
<dbReference type="Gene3D" id="3.40.50.150">
    <property type="entry name" value="Vaccinia Virus protein VP39"/>
    <property type="match status" value="1"/>
</dbReference>
<keyword evidence="2" id="KW-0808">Transferase</keyword>
<dbReference type="InterPro" id="IPR029063">
    <property type="entry name" value="SAM-dependent_MTases_sf"/>
</dbReference>
<comment type="caution">
    <text evidence="2">The sequence shown here is derived from an EMBL/GenBank/DDBJ whole genome shotgun (WGS) entry which is preliminary data.</text>
</comment>
<evidence type="ECO:0000259" key="1">
    <source>
        <dbReference type="Pfam" id="PF08241"/>
    </source>
</evidence>
<dbReference type="Pfam" id="PF08241">
    <property type="entry name" value="Methyltransf_11"/>
    <property type="match status" value="1"/>
</dbReference>
<dbReference type="InterPro" id="IPR013216">
    <property type="entry name" value="Methyltransf_11"/>
</dbReference>
<dbReference type="CDD" id="cd02440">
    <property type="entry name" value="AdoMet_MTases"/>
    <property type="match status" value="1"/>
</dbReference>
<evidence type="ECO:0000313" key="2">
    <source>
        <dbReference type="EMBL" id="MFD2759621.1"/>
    </source>
</evidence>
<dbReference type="InterPro" id="IPR052356">
    <property type="entry name" value="Thiol_S-MT"/>
</dbReference>
<accession>A0ABW5V2H2</accession>
<feature type="domain" description="Methyltransferase type 11" evidence="1">
    <location>
        <begin position="38"/>
        <end position="130"/>
    </location>
</feature>
<proteinExistence type="predicted"/>